<evidence type="ECO:0000313" key="3">
    <source>
        <dbReference type="Proteomes" id="UP000501240"/>
    </source>
</evidence>
<dbReference type="PROSITE" id="PS51257">
    <property type="entry name" value="PROKAR_LIPOPROTEIN"/>
    <property type="match status" value="1"/>
</dbReference>
<feature type="chain" id="PRO_5028954514" evidence="1">
    <location>
        <begin position="21"/>
        <end position="179"/>
    </location>
</feature>
<keyword evidence="1" id="KW-0732">Signal</keyword>
<gene>
    <name evidence="2" type="ORF">ACTIVE_5824</name>
</gene>
<sequence>MVRRFIVVTALAGTAGLALAGCGGGGKKHDGPEVAWAGKACAAMNQGAPLAVPKQLNSANVLRSKASMVTLLDGISTRMASLEVRLQGLGAPPVPGGQALLTTAMNNLTRTHSSVSTATKRLHKAKVTDKRSLQQAIGQVGVAFSAYKTYQGPQQDFRKDPKLNAAFAKAPACRTVQPG</sequence>
<evidence type="ECO:0000256" key="1">
    <source>
        <dbReference type="SAM" id="SignalP"/>
    </source>
</evidence>
<protein>
    <submittedName>
        <fullName evidence="2">Putative secreted protein</fullName>
    </submittedName>
</protein>
<dbReference type="AlphaFoldDB" id="A0A7D3ZMT0"/>
<evidence type="ECO:0000313" key="2">
    <source>
        <dbReference type="EMBL" id="QKG24181.1"/>
    </source>
</evidence>
<organism evidence="2 3">
    <name type="scientific">Actinomadura verrucosospora</name>
    <dbReference type="NCBI Taxonomy" id="46165"/>
    <lineage>
        <taxon>Bacteria</taxon>
        <taxon>Bacillati</taxon>
        <taxon>Actinomycetota</taxon>
        <taxon>Actinomycetes</taxon>
        <taxon>Streptosporangiales</taxon>
        <taxon>Thermomonosporaceae</taxon>
        <taxon>Actinomadura</taxon>
    </lineage>
</organism>
<proteinExistence type="predicted"/>
<accession>A0A7D3ZMT0</accession>
<reference evidence="2 3" key="1">
    <citation type="submission" date="2020-05" db="EMBL/GenBank/DDBJ databases">
        <title>Actinomadura verrucosospora NRRL-B18236 (PFL_A860) Genome sequencing and assembly.</title>
        <authorList>
            <person name="Samborskyy M."/>
        </authorList>
    </citation>
    <scope>NUCLEOTIDE SEQUENCE [LARGE SCALE GENOMIC DNA]</scope>
    <source>
        <strain evidence="2 3">NRRL:B18236</strain>
    </source>
</reference>
<name>A0A7D3ZMT0_ACTVE</name>
<feature type="signal peptide" evidence="1">
    <location>
        <begin position="1"/>
        <end position="20"/>
    </location>
</feature>
<dbReference type="RefSeq" id="WP_173098022.1">
    <property type="nucleotide sequence ID" value="NZ_CP053892.1"/>
</dbReference>
<keyword evidence="3" id="KW-1185">Reference proteome</keyword>
<dbReference type="EMBL" id="CP053892">
    <property type="protein sequence ID" value="QKG24181.1"/>
    <property type="molecule type" value="Genomic_DNA"/>
</dbReference>
<dbReference type="Proteomes" id="UP000501240">
    <property type="component" value="Chromosome"/>
</dbReference>